<dbReference type="InterPro" id="IPR006829">
    <property type="entry name" value="LXG_dom"/>
</dbReference>
<protein>
    <submittedName>
        <fullName evidence="3">LXG domain-containing protein</fullName>
    </submittedName>
</protein>
<feature type="domain" description="LXG" evidence="2">
    <location>
        <begin position="1"/>
        <end position="235"/>
    </location>
</feature>
<dbReference type="Pfam" id="PF04740">
    <property type="entry name" value="LXG"/>
    <property type="match status" value="1"/>
</dbReference>
<dbReference type="AlphaFoldDB" id="A0A9X2DT30"/>
<dbReference type="RefSeq" id="WP_251224627.1">
    <property type="nucleotide sequence ID" value="NZ_JAMBOL010000024.1"/>
</dbReference>
<evidence type="ECO:0000259" key="2">
    <source>
        <dbReference type="PROSITE" id="PS51756"/>
    </source>
</evidence>
<accession>A0A9X2DT30</accession>
<evidence type="ECO:0000313" key="4">
    <source>
        <dbReference type="Proteomes" id="UP001139179"/>
    </source>
</evidence>
<name>A0A9X2DT30_9BACI</name>
<reference evidence="3" key="1">
    <citation type="submission" date="2022-05" db="EMBL/GenBank/DDBJ databases">
        <title>Comparative Genomics of Spacecraft Associated Microbes.</title>
        <authorList>
            <person name="Tran M.T."/>
            <person name="Wright A."/>
            <person name="Seuylemezian A."/>
            <person name="Eisen J."/>
            <person name="Coil D."/>
        </authorList>
    </citation>
    <scope>NUCLEOTIDE SEQUENCE</scope>
    <source>
        <strain evidence="3">214.1.1</strain>
    </source>
</reference>
<comment type="similarity">
    <text evidence="1">In the N-terminal section; belongs to the LXG family.</text>
</comment>
<organism evidence="3 4">
    <name type="scientific">Halalkalibacter oceani</name>
    <dbReference type="NCBI Taxonomy" id="1653776"/>
    <lineage>
        <taxon>Bacteria</taxon>
        <taxon>Bacillati</taxon>
        <taxon>Bacillota</taxon>
        <taxon>Bacilli</taxon>
        <taxon>Bacillales</taxon>
        <taxon>Bacillaceae</taxon>
        <taxon>Halalkalibacter</taxon>
    </lineage>
</organism>
<keyword evidence="4" id="KW-1185">Reference proteome</keyword>
<evidence type="ECO:0000256" key="1">
    <source>
        <dbReference type="ARBA" id="ARBA00034117"/>
    </source>
</evidence>
<sequence length="496" mass="54336">MKTLDVDALHNGIDQVIETLSSQKEQLQQVKLNIQAVIHLDDSFTGSGGGAIRSFYQDCHLPFLAFFQAFAVEYESVLGRMKAALQALEPAQEGFIRQSYLEQEVSQGIEQLKTVTMSLTNDANQAIRRVRDIVALPDVNDEPVLLEAGRAKRHTEDTVEQLYQFDQQQTEALTSVGKDIQLMTQYVKQVEAIFTSKVHSLAFLTNQVKRNLAYSALLTNLQNKTKDLYSLSAFSPFNGGDINHPYWTDSLYMHYAGLRYADQQEYRWQLYSTMMSCPRPTMTEKVEDEEEGRKFLIGNESEPRGGFSAAGGVGYYDHNWTGISEGFHNSDLPIGGSSQFTGVYAGFDLDTSIVDGTYAQRMADTELKASIGGPSIFPIVKAEGTVLRHHARVQADSDIPVIGRTGVEGDAKILTAKGYAGVDNASVGVAAKAAVIEGDVSGILPIPFTDWNAKVTAGASGGSIGGEAKIGKETMLDLRFVIGVKLGLSFERQIED</sequence>
<dbReference type="PROSITE" id="PS51756">
    <property type="entry name" value="LXG"/>
    <property type="match status" value="1"/>
</dbReference>
<dbReference type="EMBL" id="JAMBOL010000024">
    <property type="protein sequence ID" value="MCM3715937.1"/>
    <property type="molecule type" value="Genomic_DNA"/>
</dbReference>
<comment type="caution">
    <text evidence="3">The sequence shown here is derived from an EMBL/GenBank/DDBJ whole genome shotgun (WGS) entry which is preliminary data.</text>
</comment>
<gene>
    <name evidence="3" type="ORF">M3202_17925</name>
</gene>
<proteinExistence type="inferred from homology"/>
<dbReference type="Proteomes" id="UP001139179">
    <property type="component" value="Unassembled WGS sequence"/>
</dbReference>
<evidence type="ECO:0000313" key="3">
    <source>
        <dbReference type="EMBL" id="MCM3715937.1"/>
    </source>
</evidence>